<name>A0ACA9SF73_9GLOM</name>
<dbReference type="Proteomes" id="UP000789920">
    <property type="component" value="Unassembled WGS sequence"/>
</dbReference>
<comment type="caution">
    <text evidence="1">The sequence shown here is derived from an EMBL/GenBank/DDBJ whole genome shotgun (WGS) entry which is preliminary data.</text>
</comment>
<evidence type="ECO:0000313" key="1">
    <source>
        <dbReference type="EMBL" id="CAG8834961.1"/>
    </source>
</evidence>
<gene>
    <name evidence="1" type="ORF">RPERSI_LOCUS29373</name>
</gene>
<dbReference type="EMBL" id="CAJVQC010110652">
    <property type="protein sequence ID" value="CAG8834961.1"/>
    <property type="molecule type" value="Genomic_DNA"/>
</dbReference>
<accession>A0ACA9SF73</accession>
<reference evidence="1" key="1">
    <citation type="submission" date="2021-06" db="EMBL/GenBank/DDBJ databases">
        <authorList>
            <person name="Kallberg Y."/>
            <person name="Tangrot J."/>
            <person name="Rosling A."/>
        </authorList>
    </citation>
    <scope>NUCLEOTIDE SEQUENCE</scope>
    <source>
        <strain evidence="1">MA461A</strain>
    </source>
</reference>
<feature type="non-terminal residue" evidence="1">
    <location>
        <position position="143"/>
    </location>
</feature>
<sequence>EEMVNKATKTSKEYVEVESEPFTKKQAWDCQSILSTYSNLENHPTLIREQPHKKSNTDPDGKNFLKNEESDSERQVEVAEDENGQIRGIPRSKIESKEEKKQRKASVKAERKTRRLEKKSFKQAFAKEHLRQNKIFQNLEKNL</sequence>
<feature type="non-terminal residue" evidence="1">
    <location>
        <position position="1"/>
    </location>
</feature>
<protein>
    <submittedName>
        <fullName evidence="1">791_t:CDS:1</fullName>
    </submittedName>
</protein>
<evidence type="ECO:0000313" key="2">
    <source>
        <dbReference type="Proteomes" id="UP000789920"/>
    </source>
</evidence>
<keyword evidence="2" id="KW-1185">Reference proteome</keyword>
<organism evidence="1 2">
    <name type="scientific">Racocetra persica</name>
    <dbReference type="NCBI Taxonomy" id="160502"/>
    <lineage>
        <taxon>Eukaryota</taxon>
        <taxon>Fungi</taxon>
        <taxon>Fungi incertae sedis</taxon>
        <taxon>Mucoromycota</taxon>
        <taxon>Glomeromycotina</taxon>
        <taxon>Glomeromycetes</taxon>
        <taxon>Diversisporales</taxon>
        <taxon>Gigasporaceae</taxon>
        <taxon>Racocetra</taxon>
    </lineage>
</organism>
<proteinExistence type="predicted"/>